<feature type="domain" description="Metallo-beta-lactamase" evidence="2">
    <location>
        <begin position="27"/>
        <end position="225"/>
    </location>
</feature>
<dbReference type="Pfam" id="PF00753">
    <property type="entry name" value="Lactamase_B"/>
    <property type="match status" value="1"/>
</dbReference>
<gene>
    <name evidence="3" type="ORF">ACFQGH_00080</name>
</gene>
<dbReference type="SUPFAM" id="SSF56281">
    <property type="entry name" value="Metallo-hydrolase/oxidoreductase"/>
    <property type="match status" value="1"/>
</dbReference>
<dbReference type="PANTHER" id="PTHR42951:SF4">
    <property type="entry name" value="ACYL-COENZYME A THIOESTERASE MBLAC2"/>
    <property type="match status" value="1"/>
</dbReference>
<feature type="coiled-coil region" evidence="1">
    <location>
        <begin position="236"/>
        <end position="270"/>
    </location>
</feature>
<keyword evidence="4" id="KW-1185">Reference proteome</keyword>
<reference evidence="3 4" key="1">
    <citation type="journal article" date="2019" name="Int. J. Syst. Evol. Microbiol.">
        <title>The Global Catalogue of Microorganisms (GCM) 10K type strain sequencing project: providing services to taxonomists for standard genome sequencing and annotation.</title>
        <authorList>
            <consortium name="The Broad Institute Genomics Platform"/>
            <consortium name="The Broad Institute Genome Sequencing Center for Infectious Disease"/>
            <person name="Wu L."/>
            <person name="Ma J."/>
        </authorList>
    </citation>
    <scope>NUCLEOTIDE SEQUENCE [LARGE SCALE GENOMIC DNA]</scope>
    <source>
        <strain evidence="3 4">CGMCC 1.3240</strain>
    </source>
</reference>
<dbReference type="EMBL" id="JBHSXQ010000001">
    <property type="protein sequence ID" value="MFC6903591.1"/>
    <property type="molecule type" value="Genomic_DNA"/>
</dbReference>
<dbReference type="Proteomes" id="UP001596312">
    <property type="component" value="Unassembled WGS sequence"/>
</dbReference>
<dbReference type="PANTHER" id="PTHR42951">
    <property type="entry name" value="METALLO-BETA-LACTAMASE DOMAIN-CONTAINING"/>
    <property type="match status" value="1"/>
</dbReference>
<dbReference type="InterPro" id="IPR036866">
    <property type="entry name" value="RibonucZ/Hydroxyglut_hydro"/>
</dbReference>
<comment type="caution">
    <text evidence="3">The sequence shown here is derived from an EMBL/GenBank/DDBJ whole genome shotgun (WGS) entry which is preliminary data.</text>
</comment>
<dbReference type="RefSeq" id="WP_340602083.1">
    <property type="nucleotide sequence ID" value="NZ_JBBMXV010000001.1"/>
</dbReference>
<dbReference type="SMART" id="SM00849">
    <property type="entry name" value="Lactamase_B"/>
    <property type="match status" value="1"/>
</dbReference>
<evidence type="ECO:0000259" key="2">
    <source>
        <dbReference type="SMART" id="SM00849"/>
    </source>
</evidence>
<dbReference type="InterPro" id="IPR001279">
    <property type="entry name" value="Metallo-B-lactamas"/>
</dbReference>
<dbReference type="CDD" id="cd07726">
    <property type="entry name" value="ST1585-like_MBL-fold"/>
    <property type="match status" value="1"/>
</dbReference>
<sequence>MAIGDYRPVESCPDYYYLDTGMYDTAGYGSVYIVDAERPAVIDTGIGTNYERILEALEGTGIAPEELEVIAPTHVHLDHAGGAGYLAAECPNAEVYVHEIGAPHLADPERLIEGTKRAVGDQWQYYVEPEPVPEDRITELSDGDTIDLGDRALDVHHAPGHAPHQVVYHDPDAGAVATGDAGGIWVPDRGEVRQTSPPPNFDLEGCLADVETLRALGPDTLLFGHFGPAPASDELLDDYRRTLTDWVERVEEKRAELDDDEAVIEHFAEETDMADVWGEHKARAEERLNVRGALVYLGS</sequence>
<dbReference type="InterPro" id="IPR037482">
    <property type="entry name" value="ST1585_MBL-fold"/>
</dbReference>
<dbReference type="InterPro" id="IPR050855">
    <property type="entry name" value="NDM-1-like"/>
</dbReference>
<evidence type="ECO:0000256" key="1">
    <source>
        <dbReference type="SAM" id="Coils"/>
    </source>
</evidence>
<proteinExistence type="predicted"/>
<accession>A0ABD5UY02</accession>
<protein>
    <submittedName>
        <fullName evidence="3">MBL fold metallo-hydrolase</fullName>
    </submittedName>
</protein>
<organism evidence="3 4">
    <name type="scientific">Halalkalicoccus tibetensis</name>
    <dbReference type="NCBI Taxonomy" id="175632"/>
    <lineage>
        <taxon>Archaea</taxon>
        <taxon>Methanobacteriati</taxon>
        <taxon>Methanobacteriota</taxon>
        <taxon>Stenosarchaea group</taxon>
        <taxon>Halobacteria</taxon>
        <taxon>Halobacteriales</taxon>
        <taxon>Halococcaceae</taxon>
        <taxon>Halalkalicoccus</taxon>
    </lineage>
</organism>
<name>A0ABD5UY02_9EURY</name>
<dbReference type="Gene3D" id="3.60.15.10">
    <property type="entry name" value="Ribonuclease Z/Hydroxyacylglutathione hydrolase-like"/>
    <property type="match status" value="1"/>
</dbReference>
<evidence type="ECO:0000313" key="3">
    <source>
        <dbReference type="EMBL" id="MFC6903591.1"/>
    </source>
</evidence>
<keyword evidence="1" id="KW-0175">Coiled coil</keyword>
<dbReference type="AlphaFoldDB" id="A0ABD5UY02"/>
<evidence type="ECO:0000313" key="4">
    <source>
        <dbReference type="Proteomes" id="UP001596312"/>
    </source>
</evidence>